<sequence length="230" mass="26624">MFHYLQSLSFNVRQCRFASDDAASQPNIINALSRGRSDRPRPCNTRESEKIVGSRIITQQHVEFISKWIDRLEIADQLIPSYEFKLLFTGSRDGLDRDKFHEICDNKLRTVTIVKAKGSNEILGGYNPLEWKSNGSYGITKDSFIFSFNCDRINNYILSRIMNENNAIKNNFYHGPSFGENDLVIWSSSFGNYCIRSSYLKPIRQTKNKFIVEECEVFQIIHNEPIDSNN</sequence>
<proteinExistence type="predicted"/>
<feature type="domain" description="TLDc" evidence="1">
    <location>
        <begin position="55"/>
        <end position="221"/>
    </location>
</feature>
<dbReference type="EMBL" id="KI294821">
    <property type="protein sequence ID" value="ESA03765.1"/>
    <property type="molecule type" value="Genomic_DNA"/>
</dbReference>
<name>U9T6J6_RHIID</name>
<protein>
    <recommendedName>
        <fullName evidence="1">TLDc domain-containing protein</fullName>
    </recommendedName>
</protein>
<dbReference type="VEuPathDB" id="FungiDB:RhiirFUN_017513"/>
<organism evidence="2">
    <name type="scientific">Rhizophagus irregularis (strain DAOM 181602 / DAOM 197198 / MUCL 43194)</name>
    <name type="common">Arbuscular mycorrhizal fungus</name>
    <name type="synonym">Glomus intraradices</name>
    <dbReference type="NCBI Taxonomy" id="747089"/>
    <lineage>
        <taxon>Eukaryota</taxon>
        <taxon>Fungi</taxon>
        <taxon>Fungi incertae sedis</taxon>
        <taxon>Mucoromycota</taxon>
        <taxon>Glomeromycotina</taxon>
        <taxon>Glomeromycetes</taxon>
        <taxon>Glomerales</taxon>
        <taxon>Glomeraceae</taxon>
        <taxon>Rhizophagus</taxon>
    </lineage>
</organism>
<evidence type="ECO:0000259" key="1">
    <source>
        <dbReference type="PROSITE" id="PS51886"/>
    </source>
</evidence>
<dbReference type="InterPro" id="IPR006571">
    <property type="entry name" value="TLDc_dom"/>
</dbReference>
<gene>
    <name evidence="2" type="ORF">GLOINDRAFT_5262</name>
</gene>
<dbReference type="Pfam" id="PF07534">
    <property type="entry name" value="TLD"/>
    <property type="match status" value="1"/>
</dbReference>
<dbReference type="eggNOG" id="ENOG502RXR4">
    <property type="taxonomic scope" value="Eukaryota"/>
</dbReference>
<dbReference type="HOGENOM" id="CLU_021542_1_0_1"/>
<accession>U9T6J6</accession>
<reference evidence="2" key="1">
    <citation type="submission" date="2013-07" db="EMBL/GenBank/DDBJ databases">
        <title>The genome of an arbuscular mycorrhizal fungus provides insights into the evolution of the oldest plant symbiosis.</title>
        <authorList>
            <consortium name="DOE Joint Genome Institute"/>
            <person name="Tisserant E."/>
            <person name="Malbreil M."/>
            <person name="Kuo A."/>
            <person name="Kohler A."/>
            <person name="Symeonidi A."/>
            <person name="Balestrini R."/>
            <person name="Charron P."/>
            <person name="Duensing N."/>
            <person name="Frei-dit-Frey N."/>
            <person name="Gianinazzi-Pearson V."/>
            <person name="Gilbert B."/>
            <person name="Handa Y."/>
            <person name="Hijri M."/>
            <person name="Kaul R."/>
            <person name="Kawaguchi M."/>
            <person name="Krajinski F."/>
            <person name="Lammers P."/>
            <person name="Lapierre D."/>
            <person name="Masclaux F.G."/>
            <person name="Murat C."/>
            <person name="Morin E."/>
            <person name="Ndikumana S."/>
            <person name="Pagni M."/>
            <person name="Petitpierre D."/>
            <person name="Requena N."/>
            <person name="Rosikiewicz P."/>
            <person name="Riley R."/>
            <person name="Saito K."/>
            <person name="San Clemente H."/>
            <person name="Shapiro H."/>
            <person name="van Tuinen D."/>
            <person name="Becard G."/>
            <person name="Bonfante P."/>
            <person name="Paszkowski U."/>
            <person name="Shachar-Hill Y."/>
            <person name="Young J.P."/>
            <person name="Sanders I.R."/>
            <person name="Henrissat B."/>
            <person name="Rensing S.A."/>
            <person name="Grigoriev I.V."/>
            <person name="Corradi N."/>
            <person name="Roux C."/>
            <person name="Martin F."/>
        </authorList>
    </citation>
    <scope>NUCLEOTIDE SEQUENCE</scope>
    <source>
        <strain evidence="2">DAOM 197198</strain>
    </source>
</reference>
<evidence type="ECO:0000313" key="2">
    <source>
        <dbReference type="EMBL" id="ESA03765.1"/>
    </source>
</evidence>
<dbReference type="PROSITE" id="PS51886">
    <property type="entry name" value="TLDC"/>
    <property type="match status" value="1"/>
</dbReference>
<dbReference type="AlphaFoldDB" id="U9T6J6"/>